<dbReference type="PANTHER" id="PTHR30265">
    <property type="entry name" value="RHO-INTERACTING TRANSCRIPTION TERMINATION FACTOR NUSG"/>
    <property type="match status" value="1"/>
</dbReference>
<reference evidence="6" key="1">
    <citation type="journal article" date="2019" name="Int. J. Syst. Evol. Microbiol.">
        <title>The Global Catalogue of Microorganisms (GCM) 10K type strain sequencing project: providing services to taxonomists for standard genome sequencing and annotation.</title>
        <authorList>
            <consortium name="The Broad Institute Genomics Platform"/>
            <consortium name="The Broad Institute Genome Sequencing Center for Infectious Disease"/>
            <person name="Wu L."/>
            <person name="Ma J."/>
        </authorList>
    </citation>
    <scope>NUCLEOTIDE SEQUENCE [LARGE SCALE GENOMIC DNA]</scope>
    <source>
        <strain evidence="6">CCUG 57942</strain>
    </source>
</reference>
<sequence length="176" mass="20045">MESEELEWFVVRSQPKRERVAAKNLRESLELEVVCPLVKFQKGTRRGKVWWVEAMFPGYLFARFNRNTQERAVRYTQGVLSLVQFGMHMPSISEKFIDSLKQELGDQEEVVIAHGVEIGEQFELADGPLRGEMGDVVEILPGKERVRLLVEFIGGSREVEVDLMSLLLPGRPGAKS</sequence>
<accession>A0ABW4ZAQ6</accession>
<keyword evidence="3" id="KW-0804">Transcription</keyword>
<feature type="domain" description="NusG-like N-terminal" evidence="4">
    <location>
        <begin position="5"/>
        <end position="104"/>
    </location>
</feature>
<dbReference type="RefSeq" id="WP_377087316.1">
    <property type="nucleotide sequence ID" value="NZ_JBHSJL010000014.1"/>
</dbReference>
<dbReference type="SMART" id="SM00738">
    <property type="entry name" value="NGN"/>
    <property type="match status" value="1"/>
</dbReference>
<keyword evidence="6" id="KW-1185">Reference proteome</keyword>
<keyword evidence="2" id="KW-0805">Transcription regulation</keyword>
<dbReference type="SUPFAM" id="SSF82679">
    <property type="entry name" value="N-utilization substance G protein NusG, N-terminal domain"/>
    <property type="match status" value="1"/>
</dbReference>
<evidence type="ECO:0000313" key="6">
    <source>
        <dbReference type="Proteomes" id="UP001597389"/>
    </source>
</evidence>
<evidence type="ECO:0000313" key="5">
    <source>
        <dbReference type="EMBL" id="MFD2158990.1"/>
    </source>
</evidence>
<dbReference type="Gene3D" id="3.30.70.940">
    <property type="entry name" value="NusG, N-terminal domain"/>
    <property type="match status" value="1"/>
</dbReference>
<organism evidence="5 6">
    <name type="scientific">Rubritalea tangerina</name>
    <dbReference type="NCBI Taxonomy" id="430798"/>
    <lineage>
        <taxon>Bacteria</taxon>
        <taxon>Pseudomonadati</taxon>
        <taxon>Verrucomicrobiota</taxon>
        <taxon>Verrucomicrobiia</taxon>
        <taxon>Verrucomicrobiales</taxon>
        <taxon>Rubritaleaceae</taxon>
        <taxon>Rubritalea</taxon>
    </lineage>
</organism>
<proteinExistence type="predicted"/>
<dbReference type="Proteomes" id="UP001597389">
    <property type="component" value="Unassembled WGS sequence"/>
</dbReference>
<dbReference type="InterPro" id="IPR036735">
    <property type="entry name" value="NGN_dom_sf"/>
</dbReference>
<dbReference type="Pfam" id="PF02357">
    <property type="entry name" value="NusG"/>
    <property type="match status" value="1"/>
</dbReference>
<evidence type="ECO:0000256" key="3">
    <source>
        <dbReference type="ARBA" id="ARBA00023163"/>
    </source>
</evidence>
<keyword evidence="1" id="KW-0889">Transcription antitermination</keyword>
<evidence type="ECO:0000256" key="1">
    <source>
        <dbReference type="ARBA" id="ARBA00022814"/>
    </source>
</evidence>
<dbReference type="SUPFAM" id="SSF50104">
    <property type="entry name" value="Translation proteins SH3-like domain"/>
    <property type="match status" value="1"/>
</dbReference>
<gene>
    <name evidence="5" type="ORF">ACFSW8_08780</name>
</gene>
<dbReference type="InterPro" id="IPR008991">
    <property type="entry name" value="Translation_prot_SH3-like_sf"/>
</dbReference>
<evidence type="ECO:0000256" key="2">
    <source>
        <dbReference type="ARBA" id="ARBA00023015"/>
    </source>
</evidence>
<dbReference type="InterPro" id="IPR006645">
    <property type="entry name" value="NGN-like_dom"/>
</dbReference>
<evidence type="ECO:0000259" key="4">
    <source>
        <dbReference type="SMART" id="SM00738"/>
    </source>
</evidence>
<dbReference type="CDD" id="cd06091">
    <property type="entry name" value="KOW_NusG"/>
    <property type="match status" value="1"/>
</dbReference>
<dbReference type="EMBL" id="JBHUJB010000035">
    <property type="protein sequence ID" value="MFD2158990.1"/>
    <property type="molecule type" value="Genomic_DNA"/>
</dbReference>
<comment type="caution">
    <text evidence="5">The sequence shown here is derived from an EMBL/GenBank/DDBJ whole genome shotgun (WGS) entry which is preliminary data.</text>
</comment>
<name>A0ABW4ZAQ6_9BACT</name>
<dbReference type="InterPro" id="IPR043425">
    <property type="entry name" value="NusG-like"/>
</dbReference>
<dbReference type="PANTHER" id="PTHR30265:SF7">
    <property type="entry name" value="TRANSCRIPTION ANTITERMINATION PROTEIN RFAH"/>
    <property type="match status" value="1"/>
</dbReference>
<protein>
    <submittedName>
        <fullName evidence="5">Transcription termination/antitermination protein NusG</fullName>
    </submittedName>
</protein>